<keyword evidence="10" id="KW-1006">Bacterial flagellum protein export</keyword>
<keyword evidence="7" id="KW-1005">Bacterial flagellum biogenesis</keyword>
<keyword evidence="11" id="KW-0175">Coiled coil</keyword>
<keyword evidence="12" id="KW-0282">Flagellum</keyword>
<evidence type="ECO:0000256" key="6">
    <source>
        <dbReference type="ARBA" id="ARBA00022500"/>
    </source>
</evidence>
<keyword evidence="9" id="KW-0472">Membrane</keyword>
<keyword evidence="8" id="KW-0653">Protein transport</keyword>
<dbReference type="Gene3D" id="1.10.287.1700">
    <property type="match status" value="1"/>
</dbReference>
<evidence type="ECO:0000256" key="8">
    <source>
        <dbReference type="ARBA" id="ARBA00022927"/>
    </source>
</evidence>
<dbReference type="GO" id="GO:0006935">
    <property type="term" value="P:chemotaxis"/>
    <property type="evidence" value="ECO:0007669"/>
    <property type="project" value="UniProtKB-KW"/>
</dbReference>
<evidence type="ECO:0000256" key="1">
    <source>
        <dbReference type="ARBA" id="ARBA00004413"/>
    </source>
</evidence>
<dbReference type="Proteomes" id="UP000542342">
    <property type="component" value="Unassembled WGS sequence"/>
</dbReference>
<dbReference type="Pfam" id="PF02050">
    <property type="entry name" value="FliJ"/>
    <property type="match status" value="1"/>
</dbReference>
<dbReference type="GO" id="GO:0015031">
    <property type="term" value="P:protein transport"/>
    <property type="evidence" value="ECO:0007669"/>
    <property type="project" value="UniProtKB-KW"/>
</dbReference>
<sequence length="156" mass="18557">MRRFEFPLERLLQVKRQLERQAELAQRRARQAVDEAQAEVLRLREQLQRIGQQMAAQVGCLLAAEQWGITAELSERLAQAIVAAETRLKEAEQRYQQAAHLRQQLATEVETLQTLRQQHWELWRQQVQKADQQRLDELGLRRWRNQQITDSRPRQS</sequence>
<comment type="caution">
    <text evidence="12">The sequence shown here is derived from an EMBL/GenBank/DDBJ whole genome shotgun (WGS) entry which is preliminary data.</text>
</comment>
<dbReference type="InterPro" id="IPR012823">
    <property type="entry name" value="Flagell_FliJ"/>
</dbReference>
<evidence type="ECO:0000256" key="4">
    <source>
        <dbReference type="ARBA" id="ARBA00022448"/>
    </source>
</evidence>
<proteinExistence type="inferred from homology"/>
<feature type="coiled-coil region" evidence="11">
    <location>
        <begin position="8"/>
        <end position="118"/>
    </location>
</feature>
<accession>A0A7V9AAA0</accession>
<evidence type="ECO:0000313" key="13">
    <source>
        <dbReference type="Proteomes" id="UP000542342"/>
    </source>
</evidence>
<evidence type="ECO:0000313" key="12">
    <source>
        <dbReference type="EMBL" id="MBA2224838.1"/>
    </source>
</evidence>
<evidence type="ECO:0000256" key="5">
    <source>
        <dbReference type="ARBA" id="ARBA00022475"/>
    </source>
</evidence>
<dbReference type="GO" id="GO:0071973">
    <property type="term" value="P:bacterial-type flagellum-dependent cell motility"/>
    <property type="evidence" value="ECO:0007669"/>
    <property type="project" value="InterPro"/>
</dbReference>
<evidence type="ECO:0000256" key="3">
    <source>
        <dbReference type="ARBA" id="ARBA00020392"/>
    </source>
</evidence>
<dbReference type="GO" id="GO:0009288">
    <property type="term" value="C:bacterial-type flagellum"/>
    <property type="evidence" value="ECO:0007669"/>
    <property type="project" value="InterPro"/>
</dbReference>
<keyword evidence="12" id="KW-0969">Cilium</keyword>
<keyword evidence="5" id="KW-1003">Cell membrane</keyword>
<evidence type="ECO:0000256" key="2">
    <source>
        <dbReference type="ARBA" id="ARBA00010004"/>
    </source>
</evidence>
<keyword evidence="6" id="KW-0145">Chemotaxis</keyword>
<evidence type="ECO:0000256" key="11">
    <source>
        <dbReference type="SAM" id="Coils"/>
    </source>
</evidence>
<reference evidence="12 13" key="1">
    <citation type="submission" date="2020-07" db="EMBL/GenBank/DDBJ databases">
        <title>Thermogemmata thermophila gen. nov., sp. nov., a novel moderate thermophilic planctomycete from a Kamchatka hot spring.</title>
        <authorList>
            <person name="Elcheninov A.G."/>
            <person name="Podosokorskaya O.A."/>
            <person name="Kovaleva O.L."/>
            <person name="Novikov A."/>
            <person name="Bonch-Osmolovskaya E.A."/>
            <person name="Toshchakov S.V."/>
            <person name="Kublanov I.V."/>
        </authorList>
    </citation>
    <scope>NUCLEOTIDE SEQUENCE [LARGE SCALE GENOMIC DNA]</scope>
    <source>
        <strain evidence="12 13">2918</strain>
    </source>
</reference>
<organism evidence="12 13">
    <name type="scientific">Thermogemmata fonticola</name>
    <dbReference type="NCBI Taxonomy" id="2755323"/>
    <lineage>
        <taxon>Bacteria</taxon>
        <taxon>Pseudomonadati</taxon>
        <taxon>Planctomycetota</taxon>
        <taxon>Planctomycetia</taxon>
        <taxon>Gemmatales</taxon>
        <taxon>Gemmataceae</taxon>
        <taxon>Thermogemmata</taxon>
    </lineage>
</organism>
<evidence type="ECO:0000256" key="7">
    <source>
        <dbReference type="ARBA" id="ARBA00022795"/>
    </source>
</evidence>
<keyword evidence="12" id="KW-0966">Cell projection</keyword>
<evidence type="ECO:0000256" key="10">
    <source>
        <dbReference type="ARBA" id="ARBA00023225"/>
    </source>
</evidence>
<dbReference type="GO" id="GO:0044781">
    <property type="term" value="P:bacterial-type flagellum organization"/>
    <property type="evidence" value="ECO:0007669"/>
    <property type="project" value="UniProtKB-KW"/>
</dbReference>
<dbReference type="GO" id="GO:0005886">
    <property type="term" value="C:plasma membrane"/>
    <property type="evidence" value="ECO:0007669"/>
    <property type="project" value="UniProtKB-SubCell"/>
</dbReference>
<keyword evidence="13" id="KW-1185">Reference proteome</keyword>
<keyword evidence="4" id="KW-0813">Transport</keyword>
<name>A0A7V9AAA0_9BACT</name>
<dbReference type="AlphaFoldDB" id="A0A7V9AAA0"/>
<dbReference type="InterPro" id="IPR053716">
    <property type="entry name" value="Flag_assembly_chemotaxis_eff"/>
</dbReference>
<dbReference type="EMBL" id="JACEFB010000001">
    <property type="protein sequence ID" value="MBA2224838.1"/>
    <property type="molecule type" value="Genomic_DNA"/>
</dbReference>
<gene>
    <name evidence="12" type="ORF">H0921_01530</name>
</gene>
<protein>
    <recommendedName>
        <fullName evidence="3">Flagellar FliJ protein</fullName>
    </recommendedName>
</protein>
<evidence type="ECO:0000256" key="9">
    <source>
        <dbReference type="ARBA" id="ARBA00023136"/>
    </source>
</evidence>
<comment type="similarity">
    <text evidence="2">Belongs to the FliJ family.</text>
</comment>
<dbReference type="RefSeq" id="WP_194536252.1">
    <property type="nucleotide sequence ID" value="NZ_JACEFB010000001.1"/>
</dbReference>
<comment type="subcellular location">
    <subcellularLocation>
        <location evidence="1">Cell membrane</location>
        <topology evidence="1">Peripheral membrane protein</topology>
        <orientation evidence="1">Cytoplasmic side</orientation>
    </subcellularLocation>
</comment>